<evidence type="ECO:0000256" key="5">
    <source>
        <dbReference type="ARBA" id="ARBA00023004"/>
    </source>
</evidence>
<feature type="binding site" evidence="8">
    <location>
        <begin position="130"/>
        <end position="132"/>
    </location>
    <ligand>
        <name>S-adenosyl-L-methionine</name>
        <dbReference type="ChEBI" id="CHEBI:59789"/>
    </ligand>
</feature>
<dbReference type="RefSeq" id="WP_060862731.1">
    <property type="nucleotide sequence ID" value="NZ_LIRB01000145.1"/>
</dbReference>
<dbReference type="GO" id="GO:0051539">
    <property type="term" value="F:4 iron, 4 sulfur cluster binding"/>
    <property type="evidence" value="ECO:0007669"/>
    <property type="project" value="UniProtKB-UniRule"/>
</dbReference>
<proteinExistence type="inferred from homology"/>
<comment type="pathway">
    <text evidence="8">Purine metabolism; 7-cyano-7-deazaguanine biosynthesis.</text>
</comment>
<comment type="function">
    <text evidence="8">Catalyzes the complex heterocyclic radical-mediated conversion of 6-carboxy-5,6,7,8-tetrahydropterin (CPH4) to 7-carboxy-7-deazaguanine (CDG), a step common to the biosynthetic pathways of all 7-deazapurine-containing compounds.</text>
</comment>
<dbReference type="UniPathway" id="UPA00391"/>
<keyword evidence="5 8" id="KW-0408">Iron</keyword>
<dbReference type="InterPro" id="IPR007197">
    <property type="entry name" value="rSAM"/>
</dbReference>
<dbReference type="Proteomes" id="UP000070475">
    <property type="component" value="Unassembled WGS sequence"/>
</dbReference>
<dbReference type="InterPro" id="IPR017742">
    <property type="entry name" value="Deazaguanine_synth"/>
</dbReference>
<accession>A0A132TLG2</accession>
<keyword evidence="7 8" id="KW-0456">Lyase</keyword>
<dbReference type="NCBIfam" id="TIGR03365">
    <property type="entry name" value="Bsubt_queE"/>
    <property type="match status" value="1"/>
</dbReference>
<feature type="binding site" evidence="8">
    <location>
        <position position="86"/>
    </location>
    <ligand>
        <name>S-adenosyl-L-methionine</name>
        <dbReference type="ChEBI" id="CHEBI:59789"/>
    </ligand>
</feature>
<evidence type="ECO:0000259" key="9">
    <source>
        <dbReference type="PROSITE" id="PS51918"/>
    </source>
</evidence>
<feature type="binding site" evidence="8">
    <location>
        <position position="41"/>
    </location>
    <ligand>
        <name>[4Fe-4S] cluster</name>
        <dbReference type="ChEBI" id="CHEBI:49883"/>
        <note>4Fe-4S-S-AdoMet</note>
    </ligand>
</feature>
<comment type="subunit">
    <text evidence="8">Homodimer.</text>
</comment>
<dbReference type="AlphaFoldDB" id="A0A132TLG2"/>
<evidence type="ECO:0000313" key="10">
    <source>
        <dbReference type="EMBL" id="KWX72149.1"/>
    </source>
</evidence>
<feature type="domain" description="Radical SAM core" evidence="9">
    <location>
        <begin position="24"/>
        <end position="240"/>
    </location>
</feature>
<comment type="caution">
    <text evidence="8">Lacks conserved residue(s) required for the propagation of feature annotation.</text>
</comment>
<feature type="binding site" evidence="8">
    <location>
        <position position="33"/>
    </location>
    <ligand>
        <name>substrate</name>
    </ligand>
</feature>
<gene>
    <name evidence="8" type="primary">queE</name>
    <name evidence="10" type="ORF">AMQ84_26050</name>
</gene>
<dbReference type="SUPFAM" id="SSF102114">
    <property type="entry name" value="Radical SAM enzymes"/>
    <property type="match status" value="1"/>
</dbReference>
<dbReference type="PROSITE" id="PS51918">
    <property type="entry name" value="RADICAL_SAM"/>
    <property type="match status" value="1"/>
</dbReference>
<dbReference type="Gene3D" id="3.20.20.70">
    <property type="entry name" value="Aldolase class I"/>
    <property type="match status" value="1"/>
</dbReference>
<keyword evidence="1 8" id="KW-0004">4Fe-4S</keyword>
<dbReference type="HAMAP" id="MF_00917">
    <property type="entry name" value="QueE"/>
    <property type="match status" value="1"/>
</dbReference>
<dbReference type="GO" id="GO:1904047">
    <property type="term" value="F:S-adenosyl-L-methionine binding"/>
    <property type="evidence" value="ECO:0007669"/>
    <property type="project" value="UniProtKB-UniRule"/>
</dbReference>
<comment type="cofactor">
    <cofactor evidence="8">
        <name>S-adenosyl-L-methionine</name>
        <dbReference type="ChEBI" id="CHEBI:59789"/>
    </cofactor>
    <text evidence="8">Binds 1 S-adenosyl-L-methionine per subunit.</text>
</comment>
<dbReference type="OrthoDB" id="9792276at2"/>
<dbReference type="EC" id="4.3.99.3" evidence="8"/>
<evidence type="ECO:0000256" key="1">
    <source>
        <dbReference type="ARBA" id="ARBA00022485"/>
    </source>
</evidence>
<keyword evidence="3 8" id="KW-0479">Metal-binding</keyword>
<dbReference type="EMBL" id="LIRB01000145">
    <property type="protein sequence ID" value="KWX72149.1"/>
    <property type="molecule type" value="Genomic_DNA"/>
</dbReference>
<evidence type="ECO:0000256" key="3">
    <source>
        <dbReference type="ARBA" id="ARBA00022723"/>
    </source>
</evidence>
<dbReference type="InterPro" id="IPR058240">
    <property type="entry name" value="rSAM_sf"/>
</dbReference>
<dbReference type="GO" id="GO:0000287">
    <property type="term" value="F:magnesium ion binding"/>
    <property type="evidence" value="ECO:0007669"/>
    <property type="project" value="UniProtKB-UniRule"/>
</dbReference>
<keyword evidence="2 8" id="KW-0949">S-adenosyl-L-methionine</keyword>
<keyword evidence="6 8" id="KW-0411">Iron-sulfur</keyword>
<dbReference type="InterPro" id="IPR013785">
    <property type="entry name" value="Aldolase_TIM"/>
</dbReference>
<feature type="binding site" evidence="8">
    <location>
        <begin position="43"/>
        <end position="45"/>
    </location>
    <ligand>
        <name>S-adenosyl-L-methionine</name>
        <dbReference type="ChEBI" id="CHEBI:59789"/>
    </ligand>
</feature>
<comment type="similarity">
    <text evidence="8">Belongs to the radical SAM superfamily. 7-carboxy-7-deazaguanine synthase family.</text>
</comment>
<evidence type="ECO:0000256" key="4">
    <source>
        <dbReference type="ARBA" id="ARBA00022842"/>
    </source>
</evidence>
<evidence type="ECO:0000256" key="7">
    <source>
        <dbReference type="ARBA" id="ARBA00023239"/>
    </source>
</evidence>
<dbReference type="PANTHER" id="PTHR42836">
    <property type="entry name" value="7-CARBOXY-7-DEAZAGUANINE SYNTHASE"/>
    <property type="match status" value="1"/>
</dbReference>
<feature type="binding site" evidence="8">
    <location>
        <position position="44"/>
    </location>
    <ligand>
        <name>[4Fe-4S] cluster</name>
        <dbReference type="ChEBI" id="CHEBI:49883"/>
        <note>4Fe-4S-S-AdoMet</note>
    </ligand>
</feature>
<feature type="binding site" evidence="8">
    <location>
        <begin position="18"/>
        <end position="20"/>
    </location>
    <ligand>
        <name>substrate</name>
    </ligand>
</feature>
<dbReference type="InterPro" id="IPR024924">
    <property type="entry name" value="7-CO-7-deazaguanine_synth-like"/>
</dbReference>
<reference evidence="10 11" key="1">
    <citation type="submission" date="2015-08" db="EMBL/GenBank/DDBJ databases">
        <title>Genomes of Paenibacillus riograndensis.</title>
        <authorList>
            <person name="Sant'Anna F.H."/>
            <person name="Souza R."/>
            <person name="Ambrosini A."/>
            <person name="Bach E."/>
            <person name="Fernandes G."/>
            <person name="Balsanelli E."/>
            <person name="Baura V.A."/>
            <person name="Pedrosa F.O."/>
            <person name="Souza E.M."/>
            <person name="Passaglia L."/>
        </authorList>
    </citation>
    <scope>NUCLEOTIDE SEQUENCE [LARGE SCALE GENOMIC DNA]</scope>
    <source>
        <strain evidence="10 11">CAS34</strain>
    </source>
</reference>
<keyword evidence="8" id="KW-0671">Queuosine biosynthesis</keyword>
<protein>
    <recommendedName>
        <fullName evidence="8">7-carboxy-7-deazaguanine synthase</fullName>
        <shortName evidence="8">CDG synthase</shortName>
        <ecNumber evidence="8">4.3.99.3</ecNumber>
    </recommendedName>
    <alternativeName>
        <fullName evidence="8">Queuosine biosynthesis protein QueE</fullName>
    </alternativeName>
</protein>
<evidence type="ECO:0000256" key="2">
    <source>
        <dbReference type="ARBA" id="ARBA00022691"/>
    </source>
</evidence>
<comment type="cofactor">
    <cofactor evidence="8">
        <name>[4Fe-4S] cluster</name>
        <dbReference type="ChEBI" id="CHEBI:49883"/>
    </cofactor>
    <text evidence="8">Binds 1 [4Fe-4S] cluster. The cluster is coordinated with 3 cysteines and an exchangeable S-adenosyl-L-methionine.</text>
</comment>
<dbReference type="SFLD" id="SFLDF00300">
    <property type="entry name" value="7-carboxy-7-deazaguanine_synth"/>
    <property type="match status" value="1"/>
</dbReference>
<name>A0A132TLG2_9BACL</name>
<dbReference type="PANTHER" id="PTHR42836:SF1">
    <property type="entry name" value="7-CARBOXY-7-DEAZAGUANINE SYNTHASE"/>
    <property type="match status" value="1"/>
</dbReference>
<feature type="binding site" evidence="8">
    <location>
        <position position="84"/>
    </location>
    <ligand>
        <name>substrate</name>
    </ligand>
</feature>
<feature type="binding site" evidence="8">
    <location>
        <position position="37"/>
    </location>
    <ligand>
        <name>[4Fe-4S] cluster</name>
        <dbReference type="ChEBI" id="CHEBI:49883"/>
        <note>4Fe-4S-S-AdoMet</note>
    </ligand>
</feature>
<evidence type="ECO:0000256" key="8">
    <source>
        <dbReference type="HAMAP-Rule" id="MF_00917"/>
    </source>
</evidence>
<sequence length="244" mass="27475">MSFKENPIPVLEIFGPTVQGEGLVIGQKTMFVRTAGCDYSCSWCDSSFTWDGSAKNEIKQLSAQTIYHELKTLGGTTFKHVTISGGNPALLKNIGYLVDLLHDQGIRVGLETQGSRWQEWMADIDDLTISPKPPSSGMITDWDRLDEVMEKLKNSSNEICIKVVVFDEDDLQYAVQVHKRYPHMRLVLQVGNSDVTTGDREGLVFDLLEKYEWLISQVMASSDLRQVKVLPQLHTLLWGNKRGV</sequence>
<evidence type="ECO:0000313" key="11">
    <source>
        <dbReference type="Proteomes" id="UP000070475"/>
    </source>
</evidence>
<dbReference type="Pfam" id="PF04055">
    <property type="entry name" value="Radical_SAM"/>
    <property type="match status" value="1"/>
</dbReference>
<dbReference type="SFLD" id="SFLDS00029">
    <property type="entry name" value="Radical_SAM"/>
    <property type="match status" value="1"/>
</dbReference>
<keyword evidence="4 8" id="KW-0460">Magnesium</keyword>
<keyword evidence="11" id="KW-1185">Reference proteome</keyword>
<organism evidence="10 11">
    <name type="scientific">Paenibacillus riograndensis</name>
    <dbReference type="NCBI Taxonomy" id="483937"/>
    <lineage>
        <taxon>Bacteria</taxon>
        <taxon>Bacillati</taxon>
        <taxon>Bacillota</taxon>
        <taxon>Bacilli</taxon>
        <taxon>Bacillales</taxon>
        <taxon>Paenibacillaceae</taxon>
        <taxon>Paenibacillus</taxon>
        <taxon>Paenibacillus sonchi group</taxon>
    </lineage>
</organism>
<dbReference type="GO" id="GO:0016840">
    <property type="term" value="F:carbon-nitrogen lyase activity"/>
    <property type="evidence" value="ECO:0007669"/>
    <property type="project" value="UniProtKB-UniRule"/>
</dbReference>
<dbReference type="PIRSF" id="PIRSF000370">
    <property type="entry name" value="QueE"/>
    <property type="match status" value="1"/>
</dbReference>
<comment type="catalytic activity">
    <reaction evidence="8">
        <text>6-carboxy-5,6,7,8-tetrahydropterin + H(+) = 7-carboxy-7-carbaguanine + NH4(+)</text>
        <dbReference type="Rhea" id="RHEA:27974"/>
        <dbReference type="ChEBI" id="CHEBI:15378"/>
        <dbReference type="ChEBI" id="CHEBI:28938"/>
        <dbReference type="ChEBI" id="CHEBI:61032"/>
        <dbReference type="ChEBI" id="CHEBI:61036"/>
        <dbReference type="EC" id="4.3.99.3"/>
    </reaction>
</comment>
<dbReference type="PATRIC" id="fig|483937.3.peg.5210"/>
<comment type="cofactor">
    <cofactor evidence="8">
        <name>Mg(2+)</name>
        <dbReference type="ChEBI" id="CHEBI:18420"/>
    </cofactor>
</comment>
<dbReference type="GO" id="GO:0008616">
    <property type="term" value="P:tRNA queuosine(34) biosynthetic process"/>
    <property type="evidence" value="ECO:0007669"/>
    <property type="project" value="UniProtKB-UniRule"/>
</dbReference>
<evidence type="ECO:0000256" key="6">
    <source>
        <dbReference type="ARBA" id="ARBA00023014"/>
    </source>
</evidence>
<feature type="binding site" evidence="8">
    <location>
        <position position="46"/>
    </location>
    <ligand>
        <name>Mg(2+)</name>
        <dbReference type="ChEBI" id="CHEBI:18420"/>
    </ligand>
</feature>
<comment type="caution">
    <text evidence="10">The sequence shown here is derived from an EMBL/GenBank/DDBJ whole genome shotgun (WGS) entry which is preliminary data.</text>
</comment>